<accession>A0A395JJG5</accession>
<gene>
    <name evidence="8" type="ORF">DFR28_105163</name>
</gene>
<evidence type="ECO:0000313" key="9">
    <source>
        <dbReference type="Proteomes" id="UP000253083"/>
    </source>
</evidence>
<dbReference type="Pfam" id="PF03279">
    <property type="entry name" value="Lip_A_acyltrans"/>
    <property type="match status" value="1"/>
</dbReference>
<dbReference type="InterPro" id="IPR004960">
    <property type="entry name" value="LipA_acyltrans"/>
</dbReference>
<evidence type="ECO:0000256" key="7">
    <source>
        <dbReference type="SAM" id="Phobius"/>
    </source>
</evidence>
<name>A0A395JJG5_9GAMM</name>
<dbReference type="PIRSF" id="PIRSF026649">
    <property type="entry name" value="MsbB"/>
    <property type="match status" value="1"/>
</dbReference>
<reference evidence="8 9" key="1">
    <citation type="submission" date="2018-06" db="EMBL/GenBank/DDBJ databases">
        <title>Genomic Encyclopedia of Type Strains, Phase IV (KMG-IV): sequencing the most valuable type-strain genomes for metagenomic binning, comparative biology and taxonomic classification.</title>
        <authorList>
            <person name="Goeker M."/>
        </authorList>
    </citation>
    <scope>NUCLEOTIDE SEQUENCE [LARGE SCALE GENOMIC DNA]</scope>
    <source>
        <strain evidence="8 9">DSM 24032</strain>
    </source>
</reference>
<proteinExistence type="predicted"/>
<keyword evidence="6" id="KW-0012">Acyltransferase</keyword>
<evidence type="ECO:0000256" key="5">
    <source>
        <dbReference type="ARBA" id="ARBA00023136"/>
    </source>
</evidence>
<keyword evidence="7" id="KW-1133">Transmembrane helix</keyword>
<dbReference type="PANTHER" id="PTHR30606:SF9">
    <property type="entry name" value="LIPID A BIOSYNTHESIS LAUROYLTRANSFERASE"/>
    <property type="match status" value="1"/>
</dbReference>
<dbReference type="FunCoup" id="A0A395JJG5">
    <property type="interactions" value="276"/>
</dbReference>
<sequence length="307" mass="35579">MQKQPLTDFLAPKYWPTWLGLAILRIISFLPLPILAMLGKTIGLLFYYLGASRRRIAFKNISVCFPDMPEAEVRRTNRTHFMLIGQSLFTTPMHWWISKRRFNKLITISGREHYDKALESGRNIIILAPHFISLDVAGLRLAQERPMLTMYQYAKNGLVDEIVKRGRLRFGGELVERKAPMRNLIRAIRKGAPFYYLPDQDAGRKGIFVPFFHEQAATYSVLGKFAEMTDALVIPCGTRIKPWGTGYEVTLGAPLDYFPSGDEYQDTARMNEEVANLIRPHPEQYFWVHKRFKTRPPEELETTVKFY</sequence>
<keyword evidence="2" id="KW-1003">Cell membrane</keyword>
<evidence type="ECO:0000256" key="6">
    <source>
        <dbReference type="ARBA" id="ARBA00023315"/>
    </source>
</evidence>
<dbReference type="GO" id="GO:0016746">
    <property type="term" value="F:acyltransferase activity"/>
    <property type="evidence" value="ECO:0007669"/>
    <property type="project" value="UniProtKB-KW"/>
</dbReference>
<evidence type="ECO:0000256" key="1">
    <source>
        <dbReference type="ARBA" id="ARBA00004533"/>
    </source>
</evidence>
<evidence type="ECO:0000256" key="3">
    <source>
        <dbReference type="ARBA" id="ARBA00022519"/>
    </source>
</evidence>
<evidence type="ECO:0000256" key="4">
    <source>
        <dbReference type="ARBA" id="ARBA00022679"/>
    </source>
</evidence>
<dbReference type="GO" id="GO:0009247">
    <property type="term" value="P:glycolipid biosynthetic process"/>
    <property type="evidence" value="ECO:0007669"/>
    <property type="project" value="UniProtKB-ARBA"/>
</dbReference>
<protein>
    <submittedName>
        <fullName evidence="8">KDO2-lipid IV(A) lauroyltransferase</fullName>
    </submittedName>
</protein>
<comment type="subcellular location">
    <subcellularLocation>
        <location evidence="1">Cell inner membrane</location>
    </subcellularLocation>
</comment>
<keyword evidence="9" id="KW-1185">Reference proteome</keyword>
<dbReference type="RefSeq" id="WP_170132139.1">
    <property type="nucleotide sequence ID" value="NZ_QNRT01000005.1"/>
</dbReference>
<dbReference type="InParanoid" id="A0A395JJG5"/>
<organism evidence="8 9">
    <name type="scientific">Arenicella xantha</name>
    <dbReference type="NCBI Taxonomy" id="644221"/>
    <lineage>
        <taxon>Bacteria</taxon>
        <taxon>Pseudomonadati</taxon>
        <taxon>Pseudomonadota</taxon>
        <taxon>Gammaproteobacteria</taxon>
        <taxon>Arenicellales</taxon>
        <taxon>Arenicellaceae</taxon>
        <taxon>Arenicella</taxon>
    </lineage>
</organism>
<dbReference type="Proteomes" id="UP000253083">
    <property type="component" value="Unassembled WGS sequence"/>
</dbReference>
<feature type="transmembrane region" description="Helical" evidence="7">
    <location>
        <begin position="22"/>
        <end position="49"/>
    </location>
</feature>
<dbReference type="PANTHER" id="PTHR30606">
    <property type="entry name" value="LIPID A BIOSYNTHESIS LAUROYL ACYLTRANSFERASE"/>
    <property type="match status" value="1"/>
</dbReference>
<dbReference type="AlphaFoldDB" id="A0A395JJG5"/>
<keyword evidence="7" id="KW-0812">Transmembrane</keyword>
<dbReference type="EMBL" id="QNRT01000005">
    <property type="protein sequence ID" value="RBP48824.1"/>
    <property type="molecule type" value="Genomic_DNA"/>
</dbReference>
<dbReference type="GO" id="GO:0005886">
    <property type="term" value="C:plasma membrane"/>
    <property type="evidence" value="ECO:0007669"/>
    <property type="project" value="UniProtKB-SubCell"/>
</dbReference>
<keyword evidence="3" id="KW-0997">Cell inner membrane</keyword>
<comment type="caution">
    <text evidence="8">The sequence shown here is derived from an EMBL/GenBank/DDBJ whole genome shotgun (WGS) entry which is preliminary data.</text>
</comment>
<dbReference type="CDD" id="cd07984">
    <property type="entry name" value="LPLAT_LABLAT-like"/>
    <property type="match status" value="1"/>
</dbReference>
<keyword evidence="4 8" id="KW-0808">Transferase</keyword>
<keyword evidence="5 7" id="KW-0472">Membrane</keyword>
<evidence type="ECO:0000256" key="2">
    <source>
        <dbReference type="ARBA" id="ARBA00022475"/>
    </source>
</evidence>
<evidence type="ECO:0000313" key="8">
    <source>
        <dbReference type="EMBL" id="RBP48824.1"/>
    </source>
</evidence>